<comment type="catalytic activity">
    <reaction evidence="6 7">
        <text>ATP + H2O = ADP + phosphate + H(+)</text>
        <dbReference type="Rhea" id="RHEA:13065"/>
        <dbReference type="ChEBI" id="CHEBI:15377"/>
        <dbReference type="ChEBI" id="CHEBI:15378"/>
        <dbReference type="ChEBI" id="CHEBI:30616"/>
        <dbReference type="ChEBI" id="CHEBI:43474"/>
        <dbReference type="ChEBI" id="CHEBI:456216"/>
        <dbReference type="EC" id="3.6.4.13"/>
    </reaction>
</comment>
<keyword evidence="12" id="KW-1185">Reference proteome</keyword>
<evidence type="ECO:0000259" key="10">
    <source>
        <dbReference type="PROSITE" id="PS51194"/>
    </source>
</evidence>
<dbReference type="InterPro" id="IPR001650">
    <property type="entry name" value="Helicase_C-like"/>
</dbReference>
<dbReference type="GO" id="GO:0003724">
    <property type="term" value="F:RNA helicase activity"/>
    <property type="evidence" value="ECO:0007669"/>
    <property type="project" value="UniProtKB-EC"/>
</dbReference>
<evidence type="ECO:0000256" key="5">
    <source>
        <dbReference type="ARBA" id="ARBA00024355"/>
    </source>
</evidence>
<dbReference type="GO" id="GO:0030490">
    <property type="term" value="P:maturation of SSU-rRNA"/>
    <property type="evidence" value="ECO:0007669"/>
    <property type="project" value="InterPro"/>
</dbReference>
<proteinExistence type="inferred from homology"/>
<feature type="region of interest" description="Disordered" evidence="8">
    <location>
        <begin position="1"/>
        <end position="116"/>
    </location>
</feature>
<keyword evidence="4 7" id="KW-0694">RNA-binding</keyword>
<feature type="region of interest" description="Disordered" evidence="8">
    <location>
        <begin position="302"/>
        <end position="339"/>
    </location>
</feature>
<comment type="caution">
    <text evidence="11">The sequence shown here is derived from an EMBL/GenBank/DDBJ whole genome shotgun (WGS) entry which is preliminary data.</text>
</comment>
<dbReference type="SMART" id="SM00490">
    <property type="entry name" value="HELICc"/>
    <property type="match status" value="1"/>
</dbReference>
<dbReference type="InterPro" id="IPR011545">
    <property type="entry name" value="DEAD/DEAH_box_helicase_dom"/>
</dbReference>
<evidence type="ECO:0000256" key="8">
    <source>
        <dbReference type="SAM" id="MobiDB-lite"/>
    </source>
</evidence>
<feature type="compositionally biased region" description="Basic and acidic residues" evidence="8">
    <location>
        <begin position="689"/>
        <end position="713"/>
    </location>
</feature>
<evidence type="ECO:0000313" key="12">
    <source>
        <dbReference type="Proteomes" id="UP000327013"/>
    </source>
</evidence>
<dbReference type="InterPro" id="IPR014001">
    <property type="entry name" value="Helicase_ATP-bd"/>
</dbReference>
<evidence type="ECO:0000256" key="1">
    <source>
        <dbReference type="ARBA" id="ARBA00022741"/>
    </source>
</evidence>
<feature type="domain" description="Helicase C-terminal" evidence="10">
    <location>
        <begin position="495"/>
        <end position="654"/>
    </location>
</feature>
<sequence length="729" mass="80060">MNAFKLLSRSTNLRATAKSGVAPTTQSLPSQGEVRDPRVYGRGADTRLQGTKRKRGQQTNEDKPEDLGELDFFGDASTRKAKKQRDSRSKDPSDVHDDTNIPHINDEAPEDPVAGEEECRQILKTHKIKATKLWNPEDGPDETASKKKMKKKKNRIEEESTKKEKRKRAEIIPQPLTHFSQLQTRYHVHRKVCDNLGDQGYEMPTEVQMGGLPLLLDNSGPQIDLLSVAPTGSGKTLAFLIPVINAVKRERGRAGADHKEKGVKAVILAPTKELASQIVNEGRKLALNTGIQITMLRKGMKIGDQGTTDDRNGHNSQKSDENAEKGGEDEQDDHKSKPEMVVKADVIVSTPLAMVHALAGPNKTVGNLPTTTMFILDEADVLLDPLFREQTLSIWAACSNPQLRVSLWSATMGASIEDLAASQIADRWAALPQQETKTTKRAPLVRLVIGLKDSSIPSIHHKLVYAATEQGKLMGLRQLLRGDPAATTSSIGKGPSETAAPVLRPPFLVFTQTIARAVALHAELLYDIPIEAGGSSRIAVLHSDLSETARDNVMTRFRKGEIWVLITTDLLSRGVDFRGVNGVVNYDFPNSSAAYIHRVGRTGRAGRQGGVAVTLYAKEDIPYVKNVANVIAASERMKDVGQSDGMSQWLLDMLPKVSKRDKQKLKKGGVESRRTGKEDVKTRISTKSGYERKIEARRKGAVEGSQRRAKAEPQKTTNDVSDDGFDGFD</sequence>
<dbReference type="PROSITE" id="PS51192">
    <property type="entry name" value="HELICASE_ATP_BIND_1"/>
    <property type="match status" value="1"/>
</dbReference>
<dbReference type="Pfam" id="PF00271">
    <property type="entry name" value="Helicase_C"/>
    <property type="match status" value="1"/>
</dbReference>
<feature type="compositionally biased region" description="Acidic residues" evidence="8">
    <location>
        <begin position="720"/>
        <end position="729"/>
    </location>
</feature>
<dbReference type="CDD" id="cd17957">
    <property type="entry name" value="DEADc_DDX52"/>
    <property type="match status" value="1"/>
</dbReference>
<evidence type="ECO:0000256" key="7">
    <source>
        <dbReference type="RuleBase" id="RU365068"/>
    </source>
</evidence>
<dbReference type="SUPFAM" id="SSF52540">
    <property type="entry name" value="P-loop containing nucleoside triphosphate hydrolases"/>
    <property type="match status" value="2"/>
</dbReference>
<dbReference type="Pfam" id="PF00270">
    <property type="entry name" value="DEAD"/>
    <property type="match status" value="1"/>
</dbReference>
<feature type="compositionally biased region" description="Acidic residues" evidence="8">
    <location>
        <begin position="107"/>
        <end position="116"/>
    </location>
</feature>
<organism evidence="11 12">
    <name type="scientific">Carpinus fangiana</name>
    <dbReference type="NCBI Taxonomy" id="176857"/>
    <lineage>
        <taxon>Eukaryota</taxon>
        <taxon>Viridiplantae</taxon>
        <taxon>Streptophyta</taxon>
        <taxon>Embryophyta</taxon>
        <taxon>Tracheophyta</taxon>
        <taxon>Spermatophyta</taxon>
        <taxon>Magnoliopsida</taxon>
        <taxon>eudicotyledons</taxon>
        <taxon>Gunneridae</taxon>
        <taxon>Pentapetalae</taxon>
        <taxon>rosids</taxon>
        <taxon>fabids</taxon>
        <taxon>Fagales</taxon>
        <taxon>Betulaceae</taxon>
        <taxon>Carpinus</taxon>
    </lineage>
</organism>
<dbReference type="EC" id="3.6.4.13" evidence="7"/>
<comment type="similarity">
    <text evidence="5">Belongs to the DEAD box helicase family. DDX52/ROK1 subfamily.</text>
</comment>
<reference evidence="11 12" key="1">
    <citation type="submission" date="2019-06" db="EMBL/GenBank/DDBJ databases">
        <title>A chromosomal-level reference genome of Carpinus fangiana (Coryloideae, Betulaceae).</title>
        <authorList>
            <person name="Yang X."/>
            <person name="Wang Z."/>
            <person name="Zhang L."/>
            <person name="Hao G."/>
            <person name="Liu J."/>
            <person name="Yang Y."/>
        </authorList>
    </citation>
    <scope>NUCLEOTIDE SEQUENCE [LARGE SCALE GENOMIC DNA]</scope>
    <source>
        <strain evidence="11">Cfa_2016G</strain>
        <tissue evidence="11">Leaf</tissue>
    </source>
</reference>
<dbReference type="CDD" id="cd18787">
    <property type="entry name" value="SF2_C_DEAD"/>
    <property type="match status" value="1"/>
</dbReference>
<evidence type="ECO:0000256" key="6">
    <source>
        <dbReference type="ARBA" id="ARBA00047984"/>
    </source>
</evidence>
<dbReference type="InterPro" id="IPR044764">
    <property type="entry name" value="DDX52/Rok1_DEADc"/>
</dbReference>
<keyword evidence="7" id="KW-0347">Helicase</keyword>
<gene>
    <name evidence="11" type="ORF">FH972_021960</name>
</gene>
<keyword evidence="3 7" id="KW-0067">ATP-binding</keyword>
<keyword evidence="2 7" id="KW-0378">Hydrolase</keyword>
<dbReference type="PANTHER" id="PTHR24031">
    <property type="entry name" value="RNA HELICASE"/>
    <property type="match status" value="1"/>
</dbReference>
<dbReference type="SMART" id="SM00487">
    <property type="entry name" value="DEXDc"/>
    <property type="match status" value="1"/>
</dbReference>
<feature type="compositionally biased region" description="Basic and acidic residues" evidence="8">
    <location>
        <begin position="668"/>
        <end position="682"/>
    </location>
</feature>
<evidence type="ECO:0000313" key="11">
    <source>
        <dbReference type="EMBL" id="KAB8339021.1"/>
    </source>
</evidence>
<evidence type="ECO:0000259" key="9">
    <source>
        <dbReference type="PROSITE" id="PS51192"/>
    </source>
</evidence>
<dbReference type="OrthoDB" id="360161at2759"/>
<dbReference type="GO" id="GO:0003723">
    <property type="term" value="F:RNA binding"/>
    <property type="evidence" value="ECO:0007669"/>
    <property type="project" value="UniProtKB-UniRule"/>
</dbReference>
<dbReference type="AlphaFoldDB" id="A0A5N6KT09"/>
<evidence type="ECO:0000256" key="2">
    <source>
        <dbReference type="ARBA" id="ARBA00022801"/>
    </source>
</evidence>
<accession>A0A5N6KT09</accession>
<feature type="domain" description="Helicase ATP-binding" evidence="9">
    <location>
        <begin position="216"/>
        <end position="430"/>
    </location>
</feature>
<feature type="compositionally biased region" description="Basic and acidic residues" evidence="8">
    <location>
        <begin position="308"/>
        <end position="339"/>
    </location>
</feature>
<name>A0A5N6KT09_9ROSI</name>
<feature type="compositionally biased region" description="Basic and acidic residues" evidence="8">
    <location>
        <begin position="84"/>
        <end position="106"/>
    </location>
</feature>
<dbReference type="GO" id="GO:0005524">
    <property type="term" value="F:ATP binding"/>
    <property type="evidence" value="ECO:0007669"/>
    <property type="project" value="UniProtKB-UniRule"/>
</dbReference>
<feature type="region of interest" description="Disordered" evidence="8">
    <location>
        <begin position="130"/>
        <end position="168"/>
    </location>
</feature>
<dbReference type="Proteomes" id="UP000327013">
    <property type="component" value="Unassembled WGS sequence"/>
</dbReference>
<dbReference type="GO" id="GO:0016787">
    <property type="term" value="F:hydrolase activity"/>
    <property type="evidence" value="ECO:0007669"/>
    <property type="project" value="UniProtKB-KW"/>
</dbReference>
<dbReference type="Gene3D" id="3.40.50.300">
    <property type="entry name" value="P-loop containing nucleotide triphosphate hydrolases"/>
    <property type="match status" value="2"/>
</dbReference>
<dbReference type="PROSITE" id="PS51194">
    <property type="entry name" value="HELICASE_CTER"/>
    <property type="match status" value="1"/>
</dbReference>
<dbReference type="InterPro" id="IPR027417">
    <property type="entry name" value="P-loop_NTPase"/>
</dbReference>
<protein>
    <recommendedName>
        <fullName evidence="7">ATP-dependent RNA helicase</fullName>
        <ecNumber evidence="7">3.6.4.13</ecNumber>
    </recommendedName>
</protein>
<evidence type="ECO:0000256" key="4">
    <source>
        <dbReference type="ARBA" id="ARBA00022884"/>
    </source>
</evidence>
<feature type="compositionally biased region" description="Basic and acidic residues" evidence="8">
    <location>
        <begin position="155"/>
        <end position="168"/>
    </location>
</feature>
<comment type="function">
    <text evidence="7">RNA helicase.</text>
</comment>
<comment type="domain">
    <text evidence="7">The Q motif is unique to and characteristic of the DEAD box family of RNA helicases and controls ATP binding and hydrolysis.</text>
</comment>
<feature type="region of interest" description="Disordered" evidence="8">
    <location>
        <begin position="660"/>
        <end position="729"/>
    </location>
</feature>
<keyword evidence="1 7" id="KW-0547">Nucleotide-binding</keyword>
<dbReference type="EMBL" id="VIBQ01000010">
    <property type="protein sequence ID" value="KAB8339021.1"/>
    <property type="molecule type" value="Genomic_DNA"/>
</dbReference>
<evidence type="ECO:0000256" key="3">
    <source>
        <dbReference type="ARBA" id="ARBA00022840"/>
    </source>
</evidence>